<dbReference type="EMBL" id="QRZA01000010">
    <property type="protein sequence ID" value="RGV33907.1"/>
    <property type="molecule type" value="Genomic_DNA"/>
</dbReference>
<dbReference type="PANTHER" id="PTHR45663:SF11">
    <property type="entry name" value="GEO12009P1"/>
    <property type="match status" value="1"/>
</dbReference>
<evidence type="ECO:0000256" key="1">
    <source>
        <dbReference type="ARBA" id="ARBA00022448"/>
    </source>
</evidence>
<proteinExistence type="predicted"/>
<protein>
    <submittedName>
        <fullName evidence="7">DUF255 domain-containing protein</fullName>
    </submittedName>
    <submittedName>
        <fullName evidence="6">Thioredoxin family protein</fullName>
    </submittedName>
</protein>
<dbReference type="CDD" id="cd02947">
    <property type="entry name" value="TRX_family"/>
    <property type="match status" value="1"/>
</dbReference>
<dbReference type="EMBL" id="QSCR01000010">
    <property type="protein sequence ID" value="RGY18742.1"/>
    <property type="molecule type" value="Genomic_DNA"/>
</dbReference>
<evidence type="ECO:0000313" key="7">
    <source>
        <dbReference type="EMBL" id="RGV33907.1"/>
    </source>
</evidence>
<dbReference type="Proteomes" id="UP000286063">
    <property type="component" value="Unassembled WGS sequence"/>
</dbReference>
<dbReference type="Gene3D" id="3.40.30.10">
    <property type="entry name" value="Glutaredoxin"/>
    <property type="match status" value="1"/>
</dbReference>
<keyword evidence="13" id="KW-1185">Reference proteome</keyword>
<dbReference type="RefSeq" id="WP_027201563.1">
    <property type="nucleotide sequence ID" value="NZ_CABJDM010000002.1"/>
</dbReference>
<keyword evidence="3" id="KW-1015">Disulfide bond</keyword>
<evidence type="ECO:0000313" key="9">
    <source>
        <dbReference type="EMBL" id="RHM46745.1"/>
    </source>
</evidence>
<evidence type="ECO:0000313" key="11">
    <source>
        <dbReference type="Proteomes" id="UP000286038"/>
    </source>
</evidence>
<evidence type="ECO:0000313" key="6">
    <source>
        <dbReference type="EMBL" id="QRO51471.1"/>
    </source>
</evidence>
<dbReference type="InterPro" id="IPR006577">
    <property type="entry name" value="UAS"/>
</dbReference>
<keyword evidence="2" id="KW-0249">Electron transport</keyword>
<name>A0A412X174_9BACT</name>
<evidence type="ECO:0000313" key="8">
    <source>
        <dbReference type="EMBL" id="RGY18742.1"/>
    </source>
</evidence>
<dbReference type="SUPFAM" id="SSF52833">
    <property type="entry name" value="Thioredoxin-like"/>
    <property type="match status" value="1"/>
</dbReference>
<dbReference type="PROSITE" id="PS00194">
    <property type="entry name" value="THIOREDOXIN_1"/>
    <property type="match status" value="1"/>
</dbReference>
<dbReference type="PROSITE" id="PS51352">
    <property type="entry name" value="THIOREDOXIN_2"/>
    <property type="match status" value="1"/>
</dbReference>
<dbReference type="GO" id="GO:0005737">
    <property type="term" value="C:cytoplasm"/>
    <property type="evidence" value="ECO:0007669"/>
    <property type="project" value="TreeGrafter"/>
</dbReference>
<keyword evidence="4" id="KW-0676">Redox-active center</keyword>
<dbReference type="AlphaFoldDB" id="A0A412X174"/>
<dbReference type="Proteomes" id="UP000286038">
    <property type="component" value="Unassembled WGS sequence"/>
</dbReference>
<dbReference type="EMBL" id="QRPV01000002">
    <property type="protein sequence ID" value="RHM46745.1"/>
    <property type="molecule type" value="Genomic_DNA"/>
</dbReference>
<evidence type="ECO:0000256" key="3">
    <source>
        <dbReference type="ARBA" id="ARBA00023157"/>
    </source>
</evidence>
<evidence type="ECO:0000313" key="13">
    <source>
        <dbReference type="Proteomes" id="UP000654720"/>
    </source>
</evidence>
<evidence type="ECO:0000313" key="10">
    <source>
        <dbReference type="Proteomes" id="UP000283589"/>
    </source>
</evidence>
<dbReference type="EMBL" id="CP069450">
    <property type="protein sequence ID" value="QRO51471.1"/>
    <property type="molecule type" value="Genomic_DNA"/>
</dbReference>
<dbReference type="InterPro" id="IPR017937">
    <property type="entry name" value="Thioredoxin_CS"/>
</dbReference>
<dbReference type="GeneID" id="93095624"/>
<dbReference type="GO" id="GO:0015035">
    <property type="term" value="F:protein-disulfide reductase activity"/>
    <property type="evidence" value="ECO:0007669"/>
    <property type="project" value="TreeGrafter"/>
</dbReference>
<dbReference type="InterPro" id="IPR036249">
    <property type="entry name" value="Thioredoxin-like_sf"/>
</dbReference>
<dbReference type="Proteomes" id="UP000283589">
    <property type="component" value="Unassembled WGS sequence"/>
</dbReference>
<dbReference type="STRING" id="1121130.GCA_000519105_02974"/>
<keyword evidence="1" id="KW-0813">Transport</keyword>
<accession>A0A412X174</accession>
<dbReference type="Pfam" id="PF00085">
    <property type="entry name" value="Thioredoxin"/>
    <property type="match status" value="1"/>
</dbReference>
<dbReference type="SMART" id="SM00594">
    <property type="entry name" value="UAS"/>
    <property type="match status" value="1"/>
</dbReference>
<reference evidence="6 13" key="2">
    <citation type="submission" date="2021-02" db="EMBL/GenBank/DDBJ databases">
        <title>FDA dAtabase for Regulatory Grade micrObial Sequences (FDA-ARGOS): Supporting development and validation of Infectious Disease Dx tests.</title>
        <authorList>
            <person name="Carlson P."/>
            <person name="Fischbach M."/>
            <person name="Hastie J."/>
            <person name="Bilen M."/>
            <person name="Cheng A."/>
            <person name="Tallon L."/>
            <person name="Sadzewicz L."/>
            <person name="Zhao X."/>
            <person name="Boylan J."/>
            <person name="Ott S."/>
            <person name="Bowen H."/>
            <person name="Vavikolanu K."/>
            <person name="Mehta A."/>
            <person name="Aluvathingal J."/>
            <person name="Nadendla S."/>
            <person name="Yan Y."/>
            <person name="Sichtig H."/>
        </authorList>
    </citation>
    <scope>NUCLEOTIDE SEQUENCE [LARGE SCALE GENOMIC DNA]</scope>
    <source>
        <strain evidence="6 13">FDAARGOS_1229</strain>
    </source>
</reference>
<gene>
    <name evidence="7" type="ORF">DWW18_09685</name>
    <name evidence="9" type="ORF">DWZ68_01885</name>
    <name evidence="8" type="ORF">DXA50_07705</name>
    <name evidence="6" type="ORF">I6J59_07670</name>
</gene>
<evidence type="ECO:0000256" key="4">
    <source>
        <dbReference type="ARBA" id="ARBA00023284"/>
    </source>
</evidence>
<evidence type="ECO:0000313" key="12">
    <source>
        <dbReference type="Proteomes" id="UP000286063"/>
    </source>
</evidence>
<evidence type="ECO:0000259" key="5">
    <source>
        <dbReference type="PROSITE" id="PS51352"/>
    </source>
</evidence>
<dbReference type="InterPro" id="IPR013766">
    <property type="entry name" value="Thioredoxin_domain"/>
</dbReference>
<dbReference type="OrthoDB" id="1099736at2"/>
<reference evidence="10 11" key="1">
    <citation type="submission" date="2018-08" db="EMBL/GenBank/DDBJ databases">
        <title>A genome reference for cultivated species of the human gut microbiota.</title>
        <authorList>
            <person name="Zou Y."/>
            <person name="Xue W."/>
            <person name="Luo G."/>
        </authorList>
    </citation>
    <scope>NUCLEOTIDE SEQUENCE [LARGE SCALE GENOMIC DNA]</scope>
    <source>
        <strain evidence="7 10">AF14-49</strain>
        <strain evidence="9 11">AF34-33</strain>
        <strain evidence="8 12">OF02-7</strain>
    </source>
</reference>
<sequence>MKKIFYMIVFLMLGTLGNLSAQITLFKGTFDEALKKAQQEKKDLFVDFFAEWCGPCKMMASEVFTQKEVGEFFNNRFICVQVDVDTQENKDIAKRYNVTALPTMVFISRVGKELRRVQGSVPAESLIKEAKIATGEELSFEQLYEKYKKKKNDLDVQQQLLIEAPAFIATQQGYNQQKWGTRIESLFPEYLKNKKIENMANEADFLVLTMYHRAASKEDPIFDYLAQNYQKFAKEIGKDNVARYLVSLNNTYIIQLCKKGDLNYKKRLERVNGDLKDVYSEFSFGNLSVQNALTLLADATYSLHRHDENTFFKKMDAYFAGKGDKTELNDYFQPLQDIAVVYEGKLSENAYRRCINWIAKALTFDNVGASNRTRLLMMMGDCLKNTGDNAKAKQSYNQAFLASAQIENKMEMQQLQQGIQQSLQGL</sequence>
<organism evidence="7 10">
    <name type="scientific">Butyricimonas virosa</name>
    <dbReference type="NCBI Taxonomy" id="544645"/>
    <lineage>
        <taxon>Bacteria</taxon>
        <taxon>Pseudomonadati</taxon>
        <taxon>Bacteroidota</taxon>
        <taxon>Bacteroidia</taxon>
        <taxon>Bacteroidales</taxon>
        <taxon>Odoribacteraceae</taxon>
        <taxon>Butyricimonas</taxon>
    </lineage>
</organism>
<dbReference type="Proteomes" id="UP000654720">
    <property type="component" value="Chromosome"/>
</dbReference>
<dbReference type="PANTHER" id="PTHR45663">
    <property type="entry name" value="GEO12009P1"/>
    <property type="match status" value="1"/>
</dbReference>
<feature type="domain" description="Thioredoxin" evidence="5">
    <location>
        <begin position="1"/>
        <end position="137"/>
    </location>
</feature>
<evidence type="ECO:0000256" key="2">
    <source>
        <dbReference type="ARBA" id="ARBA00022982"/>
    </source>
</evidence>